<reference evidence="1 3" key="2">
    <citation type="journal article" date="2013" name="Nature">
        <title>Insights into bilaterian evolution from three spiralian genomes.</title>
        <authorList>
            <person name="Simakov O."/>
            <person name="Marletaz F."/>
            <person name="Cho S.J."/>
            <person name="Edsinger-Gonzales E."/>
            <person name="Havlak P."/>
            <person name="Hellsten U."/>
            <person name="Kuo D.H."/>
            <person name="Larsson T."/>
            <person name="Lv J."/>
            <person name="Arendt D."/>
            <person name="Savage R."/>
            <person name="Osoegawa K."/>
            <person name="de Jong P."/>
            <person name="Grimwood J."/>
            <person name="Chapman J.A."/>
            <person name="Shapiro H."/>
            <person name="Aerts A."/>
            <person name="Otillar R.P."/>
            <person name="Terry A.Y."/>
            <person name="Boore J.L."/>
            <person name="Grigoriev I.V."/>
            <person name="Lindberg D.R."/>
            <person name="Seaver E.C."/>
            <person name="Weisblat D.A."/>
            <person name="Putnam N.H."/>
            <person name="Rokhsar D.S."/>
        </authorList>
    </citation>
    <scope>NUCLEOTIDE SEQUENCE</scope>
</reference>
<organism evidence="2 3">
    <name type="scientific">Helobdella robusta</name>
    <name type="common">Californian leech</name>
    <dbReference type="NCBI Taxonomy" id="6412"/>
    <lineage>
        <taxon>Eukaryota</taxon>
        <taxon>Metazoa</taxon>
        <taxon>Spiralia</taxon>
        <taxon>Lophotrochozoa</taxon>
        <taxon>Annelida</taxon>
        <taxon>Clitellata</taxon>
        <taxon>Hirudinea</taxon>
        <taxon>Rhynchobdellida</taxon>
        <taxon>Glossiphoniidae</taxon>
        <taxon>Helobdella</taxon>
    </lineage>
</organism>
<proteinExistence type="predicted"/>
<gene>
    <name evidence="2" type="primary">20204811</name>
    <name evidence="1" type="ORF">HELRODRAFT_174088</name>
</gene>
<dbReference type="RefSeq" id="XP_009018881.1">
    <property type="nucleotide sequence ID" value="XM_009020633.1"/>
</dbReference>
<dbReference type="EMBL" id="AMQM01004807">
    <property type="status" value="NOT_ANNOTATED_CDS"/>
    <property type="molecule type" value="Genomic_DNA"/>
</dbReference>
<dbReference type="GeneID" id="20204811"/>
<reference evidence="3" key="1">
    <citation type="submission" date="2012-12" db="EMBL/GenBank/DDBJ databases">
        <authorList>
            <person name="Hellsten U."/>
            <person name="Grimwood J."/>
            <person name="Chapman J.A."/>
            <person name="Shapiro H."/>
            <person name="Aerts A."/>
            <person name="Otillar R.P."/>
            <person name="Terry A.Y."/>
            <person name="Boore J.L."/>
            <person name="Simakov O."/>
            <person name="Marletaz F."/>
            <person name="Cho S.-J."/>
            <person name="Edsinger-Gonzales E."/>
            <person name="Havlak P."/>
            <person name="Kuo D.-H."/>
            <person name="Larsson T."/>
            <person name="Lv J."/>
            <person name="Arendt D."/>
            <person name="Savage R."/>
            <person name="Osoegawa K."/>
            <person name="de Jong P."/>
            <person name="Lindberg D.R."/>
            <person name="Seaver E.C."/>
            <person name="Weisblat D.A."/>
            <person name="Putnam N.H."/>
            <person name="Grigoriev I.V."/>
            <person name="Rokhsar D.S."/>
        </authorList>
    </citation>
    <scope>NUCLEOTIDE SEQUENCE</scope>
</reference>
<dbReference type="Proteomes" id="UP000015101">
    <property type="component" value="Unassembled WGS sequence"/>
</dbReference>
<dbReference type="KEGG" id="hro:HELRODRAFT_174088"/>
<evidence type="ECO:0000313" key="1">
    <source>
        <dbReference type="EMBL" id="ESO03188.1"/>
    </source>
</evidence>
<evidence type="ECO:0000313" key="2">
    <source>
        <dbReference type="EnsemblMetazoa" id="HelroP174088"/>
    </source>
</evidence>
<reference evidence="2" key="3">
    <citation type="submission" date="2015-06" db="UniProtKB">
        <authorList>
            <consortium name="EnsemblMetazoa"/>
        </authorList>
    </citation>
    <scope>IDENTIFICATION</scope>
</reference>
<dbReference type="HOGENOM" id="CLU_960690_0_0_1"/>
<dbReference type="CTD" id="20204811"/>
<evidence type="ECO:0000313" key="3">
    <source>
        <dbReference type="Proteomes" id="UP000015101"/>
    </source>
</evidence>
<dbReference type="EMBL" id="KB096676">
    <property type="protein sequence ID" value="ESO03188.1"/>
    <property type="molecule type" value="Genomic_DNA"/>
</dbReference>
<sequence length="290" mass="32155">MPCYLTKLKACVFTDVLQRAADGTPCSSGKSCREGKCVSDSKVPKSQGTCMYGERKGDWFSELGDPDGPKSCQDVMDRFPWKCYEEPYKSDCCETCPMIKQKIGTENGKMGPFNFFSKIFHSVLIFINATLTYHLSQLLWTICSDPDKSFSSSKFASLNPNLNARTAISSRRKAAPGTLVAILSGGITAVKLAQTLVISKSAQTVTSKDCPSGDQPACASLKKYQCYDEEQRCCITCPKLKNSSKVGCEYGDKARWCADRVGAKLEHCPHFYQKCCESCQDYIRKNKLKI</sequence>
<keyword evidence="3" id="KW-1185">Reference proteome</keyword>
<dbReference type="InParanoid" id="T1F7L2"/>
<accession>T1F7L2</accession>
<dbReference type="OrthoDB" id="6097485at2759"/>
<dbReference type="AlphaFoldDB" id="T1F7L2"/>
<dbReference type="EnsemblMetazoa" id="HelroT174088">
    <property type="protein sequence ID" value="HelroP174088"/>
    <property type="gene ID" value="HelroG174088"/>
</dbReference>
<protein>
    <submittedName>
        <fullName evidence="1 2">Uncharacterized protein</fullName>
    </submittedName>
</protein>
<name>T1F7L2_HELRO</name>